<evidence type="ECO:0000256" key="2">
    <source>
        <dbReference type="ARBA" id="ARBA00023002"/>
    </source>
</evidence>
<dbReference type="AlphaFoldDB" id="A0AAU7JE20"/>
<dbReference type="PANTHER" id="PTHR44196:SF1">
    <property type="entry name" value="DEHYDROGENASE_REDUCTASE SDR FAMILY MEMBER 7B"/>
    <property type="match status" value="1"/>
</dbReference>
<dbReference type="Pfam" id="PF00106">
    <property type="entry name" value="adh_short"/>
    <property type="match status" value="1"/>
</dbReference>
<reference evidence="3" key="1">
    <citation type="submission" date="2024-05" db="EMBL/GenBank/DDBJ databases">
        <authorList>
            <person name="Kim S."/>
            <person name="Heo J."/>
            <person name="Choi H."/>
            <person name="Choi Y."/>
            <person name="Kwon S.-W."/>
            <person name="Kim Y."/>
        </authorList>
    </citation>
    <scope>NUCLEOTIDE SEQUENCE</scope>
    <source>
        <strain evidence="3">KACC 23698</strain>
    </source>
</reference>
<name>A0AAU7JE20_9HYPH</name>
<dbReference type="GO" id="GO:0016491">
    <property type="term" value="F:oxidoreductase activity"/>
    <property type="evidence" value="ECO:0007669"/>
    <property type="project" value="UniProtKB-KW"/>
</dbReference>
<sequence>MNLDLDGKLVVVTGGSKGIGLACARTFGQEGCRVVIVARDPAALEKPRLG</sequence>
<dbReference type="Gene3D" id="3.40.50.720">
    <property type="entry name" value="NAD(P)-binding Rossmann-like Domain"/>
    <property type="match status" value="1"/>
</dbReference>
<dbReference type="InterPro" id="IPR036291">
    <property type="entry name" value="NAD(P)-bd_dom_sf"/>
</dbReference>
<dbReference type="InterPro" id="IPR002347">
    <property type="entry name" value="SDR_fam"/>
</dbReference>
<organism evidence="3">
    <name type="scientific">Alsobacter sp. KACC 23698</name>
    <dbReference type="NCBI Taxonomy" id="3149229"/>
    <lineage>
        <taxon>Bacteria</taxon>
        <taxon>Pseudomonadati</taxon>
        <taxon>Pseudomonadota</taxon>
        <taxon>Alphaproteobacteria</taxon>
        <taxon>Hyphomicrobiales</taxon>
        <taxon>Alsobacteraceae</taxon>
        <taxon>Alsobacter</taxon>
    </lineage>
</organism>
<comment type="similarity">
    <text evidence="1">Belongs to the short-chain dehydrogenases/reductases (SDR) family.</text>
</comment>
<proteinExistence type="inferred from homology"/>
<gene>
    <name evidence="3" type="ORF">ABEG18_22225</name>
</gene>
<dbReference type="PANTHER" id="PTHR44196">
    <property type="entry name" value="DEHYDROGENASE/REDUCTASE SDR FAMILY MEMBER 7B"/>
    <property type="match status" value="1"/>
</dbReference>
<keyword evidence="2" id="KW-0560">Oxidoreductase</keyword>
<protein>
    <submittedName>
        <fullName evidence="3">SDR family NAD(P)-dependent oxidoreductase</fullName>
    </submittedName>
</protein>
<evidence type="ECO:0000313" key="3">
    <source>
        <dbReference type="EMBL" id="XBO38389.1"/>
    </source>
</evidence>
<dbReference type="GO" id="GO:0016020">
    <property type="term" value="C:membrane"/>
    <property type="evidence" value="ECO:0007669"/>
    <property type="project" value="TreeGrafter"/>
</dbReference>
<dbReference type="EMBL" id="CP157484">
    <property type="protein sequence ID" value="XBO38389.1"/>
    <property type="molecule type" value="Genomic_DNA"/>
</dbReference>
<accession>A0AAU7JE20</accession>
<dbReference type="SUPFAM" id="SSF51735">
    <property type="entry name" value="NAD(P)-binding Rossmann-fold domains"/>
    <property type="match status" value="1"/>
</dbReference>
<evidence type="ECO:0000256" key="1">
    <source>
        <dbReference type="ARBA" id="ARBA00006484"/>
    </source>
</evidence>